<evidence type="ECO:0000313" key="1">
    <source>
        <dbReference type="EMBL" id="MBB2149542.1"/>
    </source>
</evidence>
<accession>A0ABR6EWF6</accession>
<dbReference type="RefSeq" id="WP_182957264.1">
    <property type="nucleotide sequence ID" value="NZ_WNXC01000003.1"/>
</dbReference>
<dbReference type="EMBL" id="WNXC01000003">
    <property type="protein sequence ID" value="MBB2149542.1"/>
    <property type="molecule type" value="Genomic_DNA"/>
</dbReference>
<reference evidence="1 2" key="1">
    <citation type="submission" date="2019-11" db="EMBL/GenBank/DDBJ databases">
        <title>Description of Pedobacter sp. LMG 31462T.</title>
        <authorList>
            <person name="Carlier A."/>
            <person name="Qi S."/>
            <person name="Vandamme P."/>
        </authorList>
    </citation>
    <scope>NUCLEOTIDE SEQUENCE [LARGE SCALE GENOMIC DNA]</scope>
    <source>
        <strain evidence="1 2">LMG 31462</strain>
    </source>
</reference>
<gene>
    <name evidence="1" type="ORF">GM920_11580</name>
</gene>
<name>A0ABR6EWF6_9SPHI</name>
<organism evidence="1 2">
    <name type="scientific">Pedobacter gandavensis</name>
    <dbReference type="NCBI Taxonomy" id="2679963"/>
    <lineage>
        <taxon>Bacteria</taxon>
        <taxon>Pseudomonadati</taxon>
        <taxon>Bacteroidota</taxon>
        <taxon>Sphingobacteriia</taxon>
        <taxon>Sphingobacteriales</taxon>
        <taxon>Sphingobacteriaceae</taxon>
        <taxon>Pedobacter</taxon>
    </lineage>
</organism>
<dbReference type="Proteomes" id="UP000636110">
    <property type="component" value="Unassembled WGS sequence"/>
</dbReference>
<proteinExistence type="predicted"/>
<keyword evidence="2" id="KW-1185">Reference proteome</keyword>
<protein>
    <submittedName>
        <fullName evidence="1">Uncharacterized protein</fullName>
    </submittedName>
</protein>
<comment type="caution">
    <text evidence="1">The sequence shown here is derived from an EMBL/GenBank/DDBJ whole genome shotgun (WGS) entry which is preliminary data.</text>
</comment>
<evidence type="ECO:0000313" key="2">
    <source>
        <dbReference type="Proteomes" id="UP000636110"/>
    </source>
</evidence>
<sequence>MSLRKYRLLIIITFLGIFCVKMMISGAPVFFSDIQKESIQLVIMQIEVEHSADGESGKAKVNLLDYKMIDFPYTMDFNAVLSHFGISNSYIDHFKRHVDPFHPSVPTPPPNLV</sequence>